<keyword evidence="2" id="KW-0812">Transmembrane</keyword>
<feature type="compositionally biased region" description="Low complexity" evidence="1">
    <location>
        <begin position="9"/>
        <end position="27"/>
    </location>
</feature>
<reference evidence="3 4" key="2">
    <citation type="submission" date="2018-10" db="EMBL/GenBank/DDBJ databases">
        <authorList>
            <consortium name="Pathogen Informatics"/>
        </authorList>
    </citation>
    <scope>NUCLEOTIDE SEQUENCE [LARGE SCALE GENOMIC DNA]</scope>
</reference>
<evidence type="ECO:0000313" key="4">
    <source>
        <dbReference type="Proteomes" id="UP000274131"/>
    </source>
</evidence>
<keyword evidence="2" id="KW-0472">Membrane</keyword>
<organism evidence="5">
    <name type="scientific">Enterobius vermicularis</name>
    <name type="common">Human pinworm</name>
    <dbReference type="NCBI Taxonomy" id="51028"/>
    <lineage>
        <taxon>Eukaryota</taxon>
        <taxon>Metazoa</taxon>
        <taxon>Ecdysozoa</taxon>
        <taxon>Nematoda</taxon>
        <taxon>Chromadorea</taxon>
        <taxon>Rhabditida</taxon>
        <taxon>Spirurina</taxon>
        <taxon>Oxyuridomorpha</taxon>
        <taxon>Oxyuroidea</taxon>
        <taxon>Oxyuridae</taxon>
        <taxon>Enterobius</taxon>
    </lineage>
</organism>
<proteinExistence type="predicted"/>
<dbReference type="STRING" id="51028.A0A0N4V7K0"/>
<protein>
    <submittedName>
        <fullName evidence="5">C3H1-type domain-containing protein</fullName>
    </submittedName>
</protein>
<gene>
    <name evidence="3" type="ORF">EVEC_LOCUS5882</name>
</gene>
<accession>A0A0N4V7K0</accession>
<keyword evidence="2" id="KW-1133">Transmembrane helix</keyword>
<reference evidence="5" key="1">
    <citation type="submission" date="2017-02" db="UniProtKB">
        <authorList>
            <consortium name="WormBaseParasite"/>
        </authorList>
    </citation>
    <scope>IDENTIFICATION</scope>
</reference>
<dbReference type="AlphaFoldDB" id="A0A0N4V7K0"/>
<sequence>METEHRCNLSSRTSSSSLSSSSSSWSLVGKGQEEDHAALKPSASSEGLNDLQSSEVTSSDQTELKSETSCDDSSLGVFENSLQDGVCSSTTIESLPDDETSEEFDRIDRGKEETSEEEVSLTSIVATGSTCSCSDVGDVCIKGCEAEKDLVVVSKSSEQTAPVEDSGLKEIPEVVFRSFMVETACVCLIAVFVLLTFHLWVFIGSSPGVPQKGSFDRLSVNEGLKSRRTASELEKGSKVVDSGIKLVYKRKTKEPVRRSAFLELVEGYCAKNGKSSFNHTYCSWSNGRGEIHRGTQGESQRKTVENLISKGFSSEARRKLKMMAEKAKKGVRYFKKQLRSLKENKKVMRWPSTCRSNPPEERYPNLDYDCIALIELANSLNREDLLQKHIGVEAAKQYFDLLYDISSCDRKRIDCERCFWTGVCDKSAECLFHSWQKDFDVKSFVCKGREVLSSSFSKLNWRLPFDCSFKSEMTQDARDTEKSKSLIMNNHGNEKEVSNSAKVAHSKRSRSSRCPLQHTFLSTKQQDLLEYYQRLANLESTREYGLREWAAEVLKATRQGIKLRLSLRTNIESASWENTLHYWEYLANEEAKRELALDHWITEFLRVARRGTSVSLKAGLVMGSRLRAVTGLGSAGCLQGKAKPARATLLNTTLASMGMSELPLLHPLEAQC</sequence>
<name>A0A0N4V7K0_ENTVE</name>
<feature type="compositionally biased region" description="Basic and acidic residues" evidence="1">
    <location>
        <begin position="103"/>
        <end position="113"/>
    </location>
</feature>
<dbReference type="EMBL" id="UXUI01008300">
    <property type="protein sequence ID" value="VDD91131.1"/>
    <property type="molecule type" value="Genomic_DNA"/>
</dbReference>
<evidence type="ECO:0000313" key="5">
    <source>
        <dbReference type="WBParaSite" id="EVEC_0000626701-mRNA-1"/>
    </source>
</evidence>
<evidence type="ECO:0000256" key="1">
    <source>
        <dbReference type="SAM" id="MobiDB-lite"/>
    </source>
</evidence>
<feature type="region of interest" description="Disordered" evidence="1">
    <location>
        <begin position="1"/>
        <end position="75"/>
    </location>
</feature>
<feature type="transmembrane region" description="Helical" evidence="2">
    <location>
        <begin position="179"/>
        <end position="203"/>
    </location>
</feature>
<keyword evidence="4" id="KW-1185">Reference proteome</keyword>
<evidence type="ECO:0000256" key="2">
    <source>
        <dbReference type="SAM" id="Phobius"/>
    </source>
</evidence>
<feature type="compositionally biased region" description="Polar residues" evidence="1">
    <location>
        <begin position="42"/>
        <end position="61"/>
    </location>
</feature>
<dbReference type="WBParaSite" id="EVEC_0000626701-mRNA-1">
    <property type="protein sequence ID" value="EVEC_0000626701-mRNA-1"/>
    <property type="gene ID" value="EVEC_0000626701"/>
</dbReference>
<feature type="region of interest" description="Disordered" evidence="1">
    <location>
        <begin position="88"/>
        <end position="115"/>
    </location>
</feature>
<evidence type="ECO:0000313" key="3">
    <source>
        <dbReference type="EMBL" id="VDD91131.1"/>
    </source>
</evidence>
<dbReference type="Proteomes" id="UP000274131">
    <property type="component" value="Unassembled WGS sequence"/>
</dbReference>